<protein>
    <submittedName>
        <fullName evidence="1">Uncharacterized protein</fullName>
    </submittedName>
</protein>
<sequence length="77" mass="8148">MILLTSALSLKGAGATFSDFEDIIAALEDDSASGTDSFSDEADDSLFDMEAFLVVCPVCHVVVEPACINDHLDMCCV</sequence>
<evidence type="ECO:0000313" key="2">
    <source>
        <dbReference type="Proteomes" id="UP001519460"/>
    </source>
</evidence>
<evidence type="ECO:0000313" key="1">
    <source>
        <dbReference type="EMBL" id="KAK7479451.1"/>
    </source>
</evidence>
<proteinExistence type="predicted"/>
<name>A0ABD0JWM0_9CAEN</name>
<dbReference type="Proteomes" id="UP001519460">
    <property type="component" value="Unassembled WGS sequence"/>
</dbReference>
<gene>
    <name evidence="1" type="ORF">BaRGS_00029267</name>
</gene>
<dbReference type="AlphaFoldDB" id="A0ABD0JWM0"/>
<comment type="caution">
    <text evidence="1">The sequence shown here is derived from an EMBL/GenBank/DDBJ whole genome shotgun (WGS) entry which is preliminary data.</text>
</comment>
<reference evidence="1 2" key="1">
    <citation type="journal article" date="2023" name="Sci. Data">
        <title>Genome assembly of the Korean intertidal mud-creeper Batillaria attramentaria.</title>
        <authorList>
            <person name="Patra A.K."/>
            <person name="Ho P.T."/>
            <person name="Jun S."/>
            <person name="Lee S.J."/>
            <person name="Kim Y."/>
            <person name="Won Y.J."/>
        </authorList>
    </citation>
    <scope>NUCLEOTIDE SEQUENCE [LARGE SCALE GENOMIC DNA]</scope>
    <source>
        <strain evidence="1">Wonlab-2016</strain>
    </source>
</reference>
<accession>A0ABD0JWM0</accession>
<keyword evidence="2" id="KW-1185">Reference proteome</keyword>
<dbReference type="EMBL" id="JACVVK020000302">
    <property type="protein sequence ID" value="KAK7479451.1"/>
    <property type="molecule type" value="Genomic_DNA"/>
</dbReference>
<organism evidence="1 2">
    <name type="scientific">Batillaria attramentaria</name>
    <dbReference type="NCBI Taxonomy" id="370345"/>
    <lineage>
        <taxon>Eukaryota</taxon>
        <taxon>Metazoa</taxon>
        <taxon>Spiralia</taxon>
        <taxon>Lophotrochozoa</taxon>
        <taxon>Mollusca</taxon>
        <taxon>Gastropoda</taxon>
        <taxon>Caenogastropoda</taxon>
        <taxon>Sorbeoconcha</taxon>
        <taxon>Cerithioidea</taxon>
        <taxon>Batillariidae</taxon>
        <taxon>Batillaria</taxon>
    </lineage>
</organism>